<feature type="region of interest" description="Disordered" evidence="1">
    <location>
        <begin position="334"/>
        <end position="357"/>
    </location>
</feature>
<dbReference type="RefSeq" id="XP_067177128.1">
    <property type="nucleotide sequence ID" value="XM_067322033.1"/>
</dbReference>
<dbReference type="GeneID" id="92514545"/>
<evidence type="ECO:0000256" key="1">
    <source>
        <dbReference type="SAM" id="MobiDB-lite"/>
    </source>
</evidence>
<sequence>MPVFLSPSQLASRQAAASLLADDDGTPYHDSRPIARLPLDGEVAVAFPPGKVVQRAANPRGVCSPLSSAAEEGLSHETGKEATCLEVPQSSRTTQSISHSGTHASNHDSRRGTRLSNGSRTHSDSPQQSGTQSSHGTRTVDQRHLERLAQPRTKPSSANRHMRPNYGRLLNFTEEEERNRQREEKRCGKSAPRSQGDITSSVEWAESTRLRTPPSFAESEHRALPATTVVPATQMPWHEKLSASKKASPAPMTDSDEPSRRTSPAALAPRRDERSTFDRLAVPNKPATNTSSNESMLSPSRQTYSDSSNTRVSTQVERVEQEDLSLQRLAKLKQRTTSSHRLSHAPTGHKPHTPKKRYYGGTTVISAPPSISSSATLPPPPPLASGRVPCASWEELASFTVRRASATAASSFPSPSCCIECGNASSAQTHTVSSQPVTIGVAAWYKDMAKGAALLLNRSSPAPASNSDGPRVVQSTPAKATSLKPPIVVRTRRYVPPPDEQDSGDVGQPVSFLASEPSSATLAPKPVEAVRRRIATPTMRAETAEITPVETVAHATTTPVADQGIEPASPPPLQPRPAEVTGRPVAVQATKRVLSSPASTESASAPRRPVVLEDTDRQLPAPCSVRVAPKSSSCKSPLQPSQGTPTRTQTCSLSCLLSSAPASDEAPFGDLPEVTAAEANDAAADTSVSATEEVYAIPPLHVGGKKGPRKILHRRPPKVKHEALQDDDFACQLEVVSPEPHPPFIIKRPTKTVAKTKALKRPLPKKR</sequence>
<dbReference type="OrthoDB" id="267326at2759"/>
<feature type="compositionally biased region" description="Polar residues" evidence="1">
    <location>
        <begin position="460"/>
        <end position="479"/>
    </location>
</feature>
<comment type="caution">
    <text evidence="2">The sequence shown here is derived from an EMBL/GenBank/DDBJ whole genome shotgun (WGS) entry which is preliminary data.</text>
</comment>
<dbReference type="AlphaFoldDB" id="A0A836GHQ2"/>
<proteinExistence type="predicted"/>
<feature type="compositionally biased region" description="Polar residues" evidence="1">
    <location>
        <begin position="630"/>
        <end position="649"/>
    </location>
</feature>
<feature type="compositionally biased region" description="Basic and acidic residues" evidence="1">
    <location>
        <begin position="177"/>
        <end position="187"/>
    </location>
</feature>
<reference evidence="3" key="2">
    <citation type="journal article" date="2021" name="Sci. Data">
        <title>Chromosome-scale genome sequencing, assembly and annotation of six genomes from subfamily Leishmaniinae.</title>
        <authorList>
            <person name="Almutairi H."/>
            <person name="Urbaniak M.D."/>
            <person name="Bates M.D."/>
            <person name="Jariyapan N."/>
            <person name="Kwakye-Nuako G."/>
            <person name="Thomaz Soccol V."/>
            <person name="Al-Salem W.S."/>
            <person name="Dillon R.J."/>
            <person name="Bates P.A."/>
            <person name="Gatherer D."/>
        </authorList>
    </citation>
    <scope>NUCLEOTIDE SEQUENCE [LARGE SCALE GENOMIC DNA]</scope>
</reference>
<feature type="compositionally biased region" description="Polar residues" evidence="1">
    <location>
        <begin position="286"/>
        <end position="316"/>
    </location>
</feature>
<feature type="region of interest" description="Disordered" evidence="1">
    <location>
        <begin position="240"/>
        <end position="319"/>
    </location>
</feature>
<feature type="region of interest" description="Disordered" evidence="1">
    <location>
        <begin position="460"/>
        <end position="481"/>
    </location>
</feature>
<feature type="region of interest" description="Disordered" evidence="1">
    <location>
        <begin position="493"/>
        <end position="519"/>
    </location>
</feature>
<protein>
    <submittedName>
        <fullName evidence="2">Uncharacterized protein</fullName>
    </submittedName>
</protein>
<feature type="compositionally biased region" description="Polar residues" evidence="1">
    <location>
        <begin position="88"/>
        <end position="104"/>
    </location>
</feature>
<keyword evidence="3" id="KW-1185">Reference proteome</keyword>
<organism evidence="2 3">
    <name type="scientific">Leishmania martiniquensis</name>
    <dbReference type="NCBI Taxonomy" id="1580590"/>
    <lineage>
        <taxon>Eukaryota</taxon>
        <taxon>Discoba</taxon>
        <taxon>Euglenozoa</taxon>
        <taxon>Kinetoplastea</taxon>
        <taxon>Metakinetoplastina</taxon>
        <taxon>Trypanosomatida</taxon>
        <taxon>Trypanosomatidae</taxon>
        <taxon>Leishmaniinae</taxon>
        <taxon>Leishmania</taxon>
    </lineage>
</organism>
<gene>
    <name evidence="2" type="ORF">LSCM1_04529</name>
</gene>
<name>A0A836GHQ2_9TRYP</name>
<evidence type="ECO:0000313" key="3">
    <source>
        <dbReference type="Proteomes" id="UP000673552"/>
    </source>
</evidence>
<feature type="region of interest" description="Disordered" evidence="1">
    <location>
        <begin position="61"/>
        <end position="225"/>
    </location>
</feature>
<feature type="compositionally biased region" description="Basic and acidic residues" evidence="1">
    <location>
        <begin position="138"/>
        <end position="149"/>
    </location>
</feature>
<evidence type="ECO:0000313" key="2">
    <source>
        <dbReference type="EMBL" id="KAG5473894.1"/>
    </source>
</evidence>
<feature type="compositionally biased region" description="Polar residues" evidence="1">
    <location>
        <begin position="192"/>
        <end position="202"/>
    </location>
</feature>
<feature type="compositionally biased region" description="Basic residues" evidence="1">
    <location>
        <begin position="341"/>
        <end position="357"/>
    </location>
</feature>
<dbReference type="KEGG" id="lmat:92514545"/>
<reference evidence="3" key="1">
    <citation type="journal article" date="2021" name="Microbiol. Resour. Announc.">
        <title>LGAAP: Leishmaniinae Genome Assembly and Annotation Pipeline.</title>
        <authorList>
            <person name="Almutairi H."/>
            <person name="Urbaniak M.D."/>
            <person name="Bates M.D."/>
            <person name="Jariyapan N."/>
            <person name="Kwakye-Nuako G."/>
            <person name="Thomaz-Soccol V."/>
            <person name="Al-Salem W.S."/>
            <person name="Dillon R.J."/>
            <person name="Bates P.A."/>
            <person name="Gatherer D."/>
        </authorList>
    </citation>
    <scope>NUCLEOTIDE SEQUENCE [LARGE SCALE GENOMIC DNA]</scope>
</reference>
<dbReference type="EMBL" id="JAFEUZ010000029">
    <property type="protein sequence ID" value="KAG5473894.1"/>
    <property type="molecule type" value="Genomic_DNA"/>
</dbReference>
<feature type="compositionally biased region" description="Polar residues" evidence="1">
    <location>
        <begin position="114"/>
        <end position="137"/>
    </location>
</feature>
<accession>A0A836GHQ2</accession>
<dbReference type="Proteomes" id="UP000673552">
    <property type="component" value="Unassembled WGS sequence"/>
</dbReference>
<feature type="compositionally biased region" description="Low complexity" evidence="1">
    <location>
        <begin position="595"/>
        <end position="609"/>
    </location>
</feature>
<feature type="region of interest" description="Disordered" evidence="1">
    <location>
        <begin position="561"/>
        <end position="649"/>
    </location>
</feature>